<dbReference type="EMBL" id="KB293080">
    <property type="protein sequence ID" value="ELU16552.1"/>
    <property type="molecule type" value="Genomic_DNA"/>
</dbReference>
<dbReference type="Proteomes" id="UP000014760">
    <property type="component" value="Unassembled WGS sequence"/>
</dbReference>
<evidence type="ECO:0000256" key="1">
    <source>
        <dbReference type="SAM" id="MobiDB-lite"/>
    </source>
</evidence>
<dbReference type="NCBIfam" id="TIGR01558">
    <property type="entry name" value="sm_term_P27"/>
    <property type="match status" value="1"/>
</dbReference>
<evidence type="ECO:0000313" key="4">
    <source>
        <dbReference type="Proteomes" id="UP000014760"/>
    </source>
</evidence>
<reference evidence="4" key="1">
    <citation type="submission" date="2012-12" db="EMBL/GenBank/DDBJ databases">
        <authorList>
            <person name="Hellsten U."/>
            <person name="Grimwood J."/>
            <person name="Chapman J.A."/>
            <person name="Shapiro H."/>
            <person name="Aerts A."/>
            <person name="Otillar R.P."/>
            <person name="Terry A.Y."/>
            <person name="Boore J.L."/>
            <person name="Simakov O."/>
            <person name="Marletaz F."/>
            <person name="Cho S.-J."/>
            <person name="Edsinger-Gonzales E."/>
            <person name="Havlak P."/>
            <person name="Kuo D.-H."/>
            <person name="Larsson T."/>
            <person name="Lv J."/>
            <person name="Arendt D."/>
            <person name="Savage R."/>
            <person name="Osoegawa K."/>
            <person name="de Jong P."/>
            <person name="Lindberg D.R."/>
            <person name="Seaver E.C."/>
            <person name="Weisblat D.A."/>
            <person name="Putnam N.H."/>
            <person name="Grigoriev I.V."/>
            <person name="Rokhsar D.S."/>
        </authorList>
    </citation>
    <scope>NUCLEOTIDE SEQUENCE</scope>
    <source>
        <strain evidence="4">I ESC-2004</strain>
    </source>
</reference>
<dbReference type="OMA" id="ERIMIKM"/>
<evidence type="ECO:0000313" key="2">
    <source>
        <dbReference type="EMBL" id="ELU16552.1"/>
    </source>
</evidence>
<keyword evidence="4" id="KW-1185">Reference proteome</keyword>
<dbReference type="EnsemblMetazoa" id="CapteT121710">
    <property type="protein sequence ID" value="CapteP121710"/>
    <property type="gene ID" value="CapteG121710"/>
</dbReference>
<proteinExistence type="predicted"/>
<feature type="region of interest" description="Disordered" evidence="1">
    <location>
        <begin position="1"/>
        <end position="40"/>
    </location>
</feature>
<dbReference type="InterPro" id="IPR006448">
    <property type="entry name" value="Phage_term_ssu_P27"/>
</dbReference>
<evidence type="ECO:0008006" key="5">
    <source>
        <dbReference type="Google" id="ProtNLM"/>
    </source>
</evidence>
<dbReference type="HOGENOM" id="CLU_107958_5_0_1"/>
<sequence length="147" mass="16188">MSAPVRSAGGGRKSKDSLKSVGDPTLTRVAPPDELRDEQAKRIWKTQSQLMIQRGTLASEDLPLLLTYCNTFSYMLEADKEITEHKFYTVTADGGLKKHPAVNVRNDMVSQLKMLGSMLGLDPLSRSRVVSGGANKPSEEGNEFDEF</sequence>
<protein>
    <recommendedName>
        <fullName evidence="5">Phage terminase small subunit P27 family</fullName>
    </recommendedName>
</protein>
<organism evidence="2">
    <name type="scientific">Capitella teleta</name>
    <name type="common">Polychaete worm</name>
    <dbReference type="NCBI Taxonomy" id="283909"/>
    <lineage>
        <taxon>Eukaryota</taxon>
        <taxon>Metazoa</taxon>
        <taxon>Spiralia</taxon>
        <taxon>Lophotrochozoa</taxon>
        <taxon>Annelida</taxon>
        <taxon>Polychaeta</taxon>
        <taxon>Sedentaria</taxon>
        <taxon>Scolecida</taxon>
        <taxon>Capitellidae</taxon>
        <taxon>Capitella</taxon>
    </lineage>
</organism>
<dbReference type="AlphaFoldDB" id="R7VDA7"/>
<accession>R7VDA7</accession>
<feature type="region of interest" description="Disordered" evidence="1">
    <location>
        <begin position="126"/>
        <end position="147"/>
    </location>
</feature>
<dbReference type="Pfam" id="PF05119">
    <property type="entry name" value="Terminase_4"/>
    <property type="match status" value="1"/>
</dbReference>
<gene>
    <name evidence="2" type="ORF">CAPTEDRAFT_121710</name>
</gene>
<reference evidence="2 4" key="2">
    <citation type="journal article" date="2013" name="Nature">
        <title>Insights into bilaterian evolution from three spiralian genomes.</title>
        <authorList>
            <person name="Simakov O."/>
            <person name="Marletaz F."/>
            <person name="Cho S.J."/>
            <person name="Edsinger-Gonzales E."/>
            <person name="Havlak P."/>
            <person name="Hellsten U."/>
            <person name="Kuo D.H."/>
            <person name="Larsson T."/>
            <person name="Lv J."/>
            <person name="Arendt D."/>
            <person name="Savage R."/>
            <person name="Osoegawa K."/>
            <person name="de Jong P."/>
            <person name="Grimwood J."/>
            <person name="Chapman J.A."/>
            <person name="Shapiro H."/>
            <person name="Aerts A."/>
            <person name="Otillar R.P."/>
            <person name="Terry A.Y."/>
            <person name="Boore J.L."/>
            <person name="Grigoriev I.V."/>
            <person name="Lindberg D.R."/>
            <person name="Seaver E.C."/>
            <person name="Weisblat D.A."/>
            <person name="Putnam N.H."/>
            <person name="Rokhsar D.S."/>
        </authorList>
    </citation>
    <scope>NUCLEOTIDE SEQUENCE</scope>
    <source>
        <strain evidence="2 4">I ESC-2004</strain>
    </source>
</reference>
<evidence type="ECO:0000313" key="3">
    <source>
        <dbReference type="EnsemblMetazoa" id="CapteP121710"/>
    </source>
</evidence>
<feature type="compositionally biased region" description="Basic and acidic residues" evidence="1">
    <location>
        <begin position="31"/>
        <end position="40"/>
    </location>
</feature>
<name>R7VDA7_CAPTE</name>
<dbReference type="EMBL" id="AMQN01017400">
    <property type="status" value="NOT_ANNOTATED_CDS"/>
    <property type="molecule type" value="Genomic_DNA"/>
</dbReference>
<reference evidence="3" key="3">
    <citation type="submission" date="2015-06" db="UniProtKB">
        <authorList>
            <consortium name="EnsemblMetazoa"/>
        </authorList>
    </citation>
    <scope>IDENTIFICATION</scope>
</reference>